<dbReference type="Proteomes" id="UP000006038">
    <property type="component" value="Unassembled WGS sequence"/>
</dbReference>
<dbReference type="Gramene" id="OB02G12240.1">
    <property type="protein sequence ID" value="OB02G12240.1"/>
    <property type="gene ID" value="OB02G12240"/>
</dbReference>
<name>J3L9A7_ORYBR</name>
<protein>
    <submittedName>
        <fullName evidence="1">Uncharacterized protein</fullName>
    </submittedName>
</protein>
<accession>J3L9A7</accession>
<keyword evidence="2" id="KW-1185">Reference proteome</keyword>
<evidence type="ECO:0000313" key="1">
    <source>
        <dbReference type="EnsemblPlants" id="OB02G12240.1"/>
    </source>
</evidence>
<evidence type="ECO:0000313" key="2">
    <source>
        <dbReference type="Proteomes" id="UP000006038"/>
    </source>
</evidence>
<sequence length="63" mass="7357">IESTFTKRTLTSSLISQKSNLLNSNYKMNITADKRIRTLIQLNTSKDFISILLRSFCCFPRKR</sequence>
<reference evidence="1" key="1">
    <citation type="submission" date="2013-04" db="UniProtKB">
        <authorList>
            <consortium name="EnsemblPlants"/>
        </authorList>
    </citation>
    <scope>IDENTIFICATION</scope>
</reference>
<organism evidence="1">
    <name type="scientific">Oryza brachyantha</name>
    <name type="common">malo sina</name>
    <dbReference type="NCBI Taxonomy" id="4533"/>
    <lineage>
        <taxon>Eukaryota</taxon>
        <taxon>Viridiplantae</taxon>
        <taxon>Streptophyta</taxon>
        <taxon>Embryophyta</taxon>
        <taxon>Tracheophyta</taxon>
        <taxon>Spermatophyta</taxon>
        <taxon>Magnoliopsida</taxon>
        <taxon>Liliopsida</taxon>
        <taxon>Poales</taxon>
        <taxon>Poaceae</taxon>
        <taxon>BOP clade</taxon>
        <taxon>Oryzoideae</taxon>
        <taxon>Oryzeae</taxon>
        <taxon>Oryzinae</taxon>
        <taxon>Oryza</taxon>
    </lineage>
</organism>
<proteinExistence type="predicted"/>
<dbReference type="HOGENOM" id="CLU_2892700_0_0_1"/>
<dbReference type="AlphaFoldDB" id="J3L9A7"/>
<dbReference type="EnsemblPlants" id="OB02G12240.1">
    <property type="protein sequence ID" value="OB02G12240.1"/>
    <property type="gene ID" value="OB02G12240"/>
</dbReference>